<dbReference type="Proteomes" id="UP000567795">
    <property type="component" value="Unassembled WGS sequence"/>
</dbReference>
<dbReference type="Pfam" id="PF01636">
    <property type="entry name" value="APH"/>
    <property type="match status" value="1"/>
</dbReference>
<keyword evidence="2" id="KW-0418">Kinase</keyword>
<dbReference type="RefSeq" id="WP_179814265.1">
    <property type="nucleotide sequence ID" value="NZ_JACBZD010000001.1"/>
</dbReference>
<keyword evidence="3" id="KW-1185">Reference proteome</keyword>
<dbReference type="SUPFAM" id="SSF56112">
    <property type="entry name" value="Protein kinase-like (PK-like)"/>
    <property type="match status" value="1"/>
</dbReference>
<dbReference type="EMBL" id="JACBZD010000001">
    <property type="protein sequence ID" value="NYI05542.1"/>
    <property type="molecule type" value="Genomic_DNA"/>
</dbReference>
<gene>
    <name evidence="2" type="ORF">FHU37_002485</name>
</gene>
<sequence>MLTALPEPVTGFLQRTLGPLDELPTTMLSDRLWEISDRSGERYILKQHRADTRWRAEHHAYVTWIGSGLGDAAPRLVGAEADQRLLLLTALPGVRAESLPAGSGTELQAHRAAGRLLAHLHRTPHSEPPVSGGDRLAGRLSSWVQRAGPLLGEHQRHMLREHAVRLAGLQVENAVCHLDYQPRNWMVDAAGQLRVLDFEHTRIDARVRDLARLAHRHWVDHPRLRDAFLDGYGRALTPGEAVLLHHFGAIEAVTAIVRGHETGNRRLLAYGAQALTRLAASTTEGH</sequence>
<reference evidence="2 3" key="1">
    <citation type="submission" date="2020-07" db="EMBL/GenBank/DDBJ databases">
        <title>Sequencing the genomes of 1000 actinobacteria strains.</title>
        <authorList>
            <person name="Klenk H.-P."/>
        </authorList>
    </citation>
    <scope>NUCLEOTIDE SEQUENCE [LARGE SCALE GENOMIC DNA]</scope>
    <source>
        <strain evidence="2 3">DSM 42178</strain>
    </source>
</reference>
<evidence type="ECO:0000313" key="2">
    <source>
        <dbReference type="EMBL" id="NYI05542.1"/>
    </source>
</evidence>
<comment type="caution">
    <text evidence="2">The sequence shown here is derived from an EMBL/GenBank/DDBJ whole genome shotgun (WGS) entry which is preliminary data.</text>
</comment>
<organism evidence="2 3">
    <name type="scientific">Allostreptomyces psammosilenae</name>
    <dbReference type="NCBI Taxonomy" id="1892865"/>
    <lineage>
        <taxon>Bacteria</taxon>
        <taxon>Bacillati</taxon>
        <taxon>Actinomycetota</taxon>
        <taxon>Actinomycetes</taxon>
        <taxon>Kitasatosporales</taxon>
        <taxon>Streptomycetaceae</taxon>
        <taxon>Allostreptomyces</taxon>
    </lineage>
</organism>
<dbReference type="GO" id="GO:0016301">
    <property type="term" value="F:kinase activity"/>
    <property type="evidence" value="ECO:0007669"/>
    <property type="project" value="UniProtKB-KW"/>
</dbReference>
<name>A0A853A4W9_9ACTN</name>
<dbReference type="InterPro" id="IPR011009">
    <property type="entry name" value="Kinase-like_dom_sf"/>
</dbReference>
<keyword evidence="2" id="KW-0808">Transferase</keyword>
<dbReference type="Gene3D" id="3.90.1200.10">
    <property type="match status" value="1"/>
</dbReference>
<evidence type="ECO:0000313" key="3">
    <source>
        <dbReference type="Proteomes" id="UP000567795"/>
    </source>
</evidence>
<feature type="domain" description="Aminoglycoside phosphotransferase" evidence="1">
    <location>
        <begin position="29"/>
        <end position="236"/>
    </location>
</feature>
<accession>A0A853A4W9</accession>
<proteinExistence type="predicted"/>
<protein>
    <submittedName>
        <fullName evidence="2">Aminoglycoside phosphotransferase (APT) family kinase protein</fullName>
    </submittedName>
</protein>
<dbReference type="AlphaFoldDB" id="A0A853A4W9"/>
<evidence type="ECO:0000259" key="1">
    <source>
        <dbReference type="Pfam" id="PF01636"/>
    </source>
</evidence>
<dbReference type="InterPro" id="IPR002575">
    <property type="entry name" value="Aminoglycoside_PTrfase"/>
</dbReference>